<dbReference type="Pfam" id="PF00400">
    <property type="entry name" value="WD40"/>
    <property type="match status" value="2"/>
</dbReference>
<dbReference type="SUPFAM" id="SSF50998">
    <property type="entry name" value="Quinoprotein alcohol dehydrogenase-like"/>
    <property type="match status" value="1"/>
</dbReference>
<protein>
    <submittedName>
        <fullName evidence="1">WD repeat-containing 64-like</fullName>
    </submittedName>
</protein>
<evidence type="ECO:0000313" key="1">
    <source>
        <dbReference type="EMBL" id="CAB4016439.1"/>
    </source>
</evidence>
<dbReference type="InterPro" id="IPR015943">
    <property type="entry name" value="WD40/YVTN_repeat-like_dom_sf"/>
</dbReference>
<dbReference type="InterPro" id="IPR001680">
    <property type="entry name" value="WD40_rpt"/>
</dbReference>
<dbReference type="InterPro" id="IPR019775">
    <property type="entry name" value="WD40_repeat_CS"/>
</dbReference>
<sequence>MEQRKTSSRPYTVGSFGRKLELFERFIEEFTHVDEELNPEERRLELQERLTNGYEPFCAEIKSLFGADVNSHDVKALFRKIAANPEAEVDWSELFGIGNANPEQTDQLLAEEGFSVFTVSKRKYLGDAGGDKKRRDFIRNITYVPKLDIFISSSEKGVVCQWSSKFRLQGCVDINETSWITGCDYCPGLRKIIITCERSLAIWDHRAKQKQSNIVQIKPLEQTIHCMTYVPWKLDGMPDDCVLFGDDHGYINILRLSSKDLHMKNTQNDSQAMIIDPAKLSNEIIRRKVHNDWVIKVKYFPQLELFGSCSPCSTTSFVLGDLDKLLDQHPLRELSVPKGVNCFDYCARANVIATAGADKIIRMWHPLIFTRPTGKLIGHLFTISELTVNENDQHLISLSTARVFRIWGVQTLTCLQVFTSSEISPSEKRISAMFYDPKRDRLITGSGSIEMWPLTRAIQDSLQLPHTHDRSVSQVLYNSQMNQVVSICLEPVLKVWEMETGHLVYQIHEPHGPGHEVTAVNVNTTGYRLATGAYDGSIKVWDFGSGQLHKFYHHSPKDSDIKDSTITSIVYFNWEGKPCLFVSSWGHTIRVFEDNVSTDSLEQLFSLSDEYIYPIVSREIPRADDVFPSKPPLPPIGETLESAATEGDIVVSLLSTCQVTCLDFLSPRLLVAGTTNGIIILWDVEQHRVIRGFERLESRGTNSRRVSKHSHDSDYKLVHACKLVSCQKTDHSREITSIPEAIEEQDEKFQIEGTSNPDLNNNESISETNNESINEEAYAELNENVINEDEGNPESGNLDEGGSQQGDGPGDNEMPVSGEGGEEIEDGMHEEELNEDTEKQFQQSLDHLGIISVHHDGYIRFWNYEGMLFTEVRMTVNQRSSSVTALSYQRNSNLLITSDV</sequence>
<evidence type="ECO:0000313" key="2">
    <source>
        <dbReference type="Proteomes" id="UP001152795"/>
    </source>
</evidence>
<dbReference type="InterPro" id="IPR051242">
    <property type="entry name" value="WD-EF-hand_domain"/>
</dbReference>
<dbReference type="InterPro" id="IPR036322">
    <property type="entry name" value="WD40_repeat_dom_sf"/>
</dbReference>
<dbReference type="InterPro" id="IPR011047">
    <property type="entry name" value="Quinoprotein_ADH-like_sf"/>
</dbReference>
<dbReference type="Proteomes" id="UP001152795">
    <property type="component" value="Unassembled WGS sequence"/>
</dbReference>
<feature type="non-terminal residue" evidence="1">
    <location>
        <position position="1"/>
    </location>
</feature>
<dbReference type="PANTHER" id="PTHR44324">
    <property type="entry name" value="WD40 REPEAT DOMAIN 95"/>
    <property type="match status" value="1"/>
</dbReference>
<dbReference type="SMART" id="SM00320">
    <property type="entry name" value="WD40"/>
    <property type="match status" value="10"/>
</dbReference>
<dbReference type="PROSITE" id="PS00678">
    <property type="entry name" value="WD_REPEATS_1"/>
    <property type="match status" value="1"/>
</dbReference>
<gene>
    <name evidence="1" type="ORF">PACLA_8A079913</name>
</gene>
<dbReference type="EMBL" id="CACRXK020009117">
    <property type="protein sequence ID" value="CAB4016439.1"/>
    <property type="molecule type" value="Genomic_DNA"/>
</dbReference>
<comment type="caution">
    <text evidence="1">The sequence shown here is derived from an EMBL/GenBank/DDBJ whole genome shotgun (WGS) entry which is preliminary data.</text>
</comment>
<dbReference type="PANTHER" id="PTHR44324:SF2">
    <property type="entry name" value="WD REPEAT-CONTAINING PROTEIN 64"/>
    <property type="match status" value="1"/>
</dbReference>
<reference evidence="1" key="1">
    <citation type="submission" date="2020-04" db="EMBL/GenBank/DDBJ databases">
        <authorList>
            <person name="Alioto T."/>
            <person name="Alioto T."/>
            <person name="Gomez Garrido J."/>
        </authorList>
    </citation>
    <scope>NUCLEOTIDE SEQUENCE</scope>
    <source>
        <strain evidence="1">A484AB</strain>
    </source>
</reference>
<dbReference type="PROSITE" id="PS50082">
    <property type="entry name" value="WD_REPEATS_2"/>
    <property type="match status" value="1"/>
</dbReference>
<dbReference type="SUPFAM" id="SSF117289">
    <property type="entry name" value="Nucleoporin domain"/>
    <property type="match status" value="1"/>
</dbReference>
<accession>A0A7D9ET61</accession>
<dbReference type="Gene3D" id="2.130.10.10">
    <property type="entry name" value="YVTN repeat-like/Quinoprotein amine dehydrogenase"/>
    <property type="match status" value="4"/>
</dbReference>
<dbReference type="SUPFAM" id="SSF50978">
    <property type="entry name" value="WD40 repeat-like"/>
    <property type="match status" value="1"/>
</dbReference>
<keyword evidence="2" id="KW-1185">Reference proteome</keyword>
<organism evidence="1 2">
    <name type="scientific">Paramuricea clavata</name>
    <name type="common">Red gorgonian</name>
    <name type="synonym">Violescent sea-whip</name>
    <dbReference type="NCBI Taxonomy" id="317549"/>
    <lineage>
        <taxon>Eukaryota</taxon>
        <taxon>Metazoa</taxon>
        <taxon>Cnidaria</taxon>
        <taxon>Anthozoa</taxon>
        <taxon>Octocorallia</taxon>
        <taxon>Malacalcyonacea</taxon>
        <taxon>Plexauridae</taxon>
        <taxon>Paramuricea</taxon>
    </lineage>
</organism>
<proteinExistence type="predicted"/>
<name>A0A7D9ET61_PARCT</name>
<dbReference type="OrthoDB" id="5980302at2759"/>
<dbReference type="AlphaFoldDB" id="A0A7D9ET61"/>
<dbReference type="PROSITE" id="PS50294">
    <property type="entry name" value="WD_REPEATS_REGION"/>
    <property type="match status" value="1"/>
</dbReference>